<accession>A0ABR4NPW2</accession>
<dbReference type="EMBL" id="JBEVYD010000010">
    <property type="protein sequence ID" value="KAL3230051.1"/>
    <property type="molecule type" value="Genomic_DNA"/>
</dbReference>
<evidence type="ECO:0000313" key="2">
    <source>
        <dbReference type="Proteomes" id="UP001623330"/>
    </source>
</evidence>
<keyword evidence="2" id="KW-1185">Reference proteome</keyword>
<sequence>MSAIYSVMNGSSEAKSVVERPLQKSIKEGKSLLDKLKSIKEVDDSVKGDVIECMSRMVEQLADSSAQIQQLKFKNLMLTNKVDTEAESRFEVEDNLKKQQFERLKSQLYEENIHLSEQLKVKDNKVTKYKKKIVAKNHHINQLMRLLNQTPAAFDSSQSESSMISNVKEDTEEADTTIPVTESVKKPRQLKNESHMLQTLGMLASHVLKDENKSAGASPNGDETRIEDDDSLNRTIIQSAVKSSNDTELEVDRSPSYGRVIQPVHTTGSKEDLHNLRVVLPSVPRPELKLDVKLPIMKRFNTLDGSVKDISY</sequence>
<gene>
    <name evidence="1" type="ORF">RNJ44_01414</name>
</gene>
<name>A0ABR4NPW2_9SACH</name>
<evidence type="ECO:0000313" key="1">
    <source>
        <dbReference type="EMBL" id="KAL3230051.1"/>
    </source>
</evidence>
<protein>
    <submittedName>
        <fullName evidence="1">Uncharacterized protein</fullName>
    </submittedName>
</protein>
<comment type="caution">
    <text evidence="1">The sequence shown here is derived from an EMBL/GenBank/DDBJ whole genome shotgun (WGS) entry which is preliminary data.</text>
</comment>
<organism evidence="1 2">
    <name type="scientific">Nakaseomyces bracarensis</name>
    <dbReference type="NCBI Taxonomy" id="273131"/>
    <lineage>
        <taxon>Eukaryota</taxon>
        <taxon>Fungi</taxon>
        <taxon>Dikarya</taxon>
        <taxon>Ascomycota</taxon>
        <taxon>Saccharomycotina</taxon>
        <taxon>Saccharomycetes</taxon>
        <taxon>Saccharomycetales</taxon>
        <taxon>Saccharomycetaceae</taxon>
        <taxon>Nakaseomyces</taxon>
    </lineage>
</organism>
<dbReference type="Proteomes" id="UP001623330">
    <property type="component" value="Unassembled WGS sequence"/>
</dbReference>
<reference evidence="1 2" key="1">
    <citation type="submission" date="2024-05" db="EMBL/GenBank/DDBJ databases">
        <title>Long read based assembly of the Candida bracarensis genome reveals expanded adhesin content.</title>
        <authorList>
            <person name="Marcet-Houben M."/>
            <person name="Ksiezopolska E."/>
            <person name="Gabaldon T."/>
        </authorList>
    </citation>
    <scope>NUCLEOTIDE SEQUENCE [LARGE SCALE GENOMIC DNA]</scope>
    <source>
        <strain evidence="1 2">CBM6</strain>
    </source>
</reference>
<proteinExistence type="predicted"/>